<dbReference type="PRINTS" id="PR00405">
    <property type="entry name" value="REVINTRACTNG"/>
</dbReference>
<dbReference type="SMART" id="SM00105">
    <property type="entry name" value="ArfGap"/>
    <property type="match status" value="1"/>
</dbReference>
<dbReference type="InParanoid" id="A0A163JDH1"/>
<keyword evidence="1" id="KW-0343">GTPase activation</keyword>
<feature type="region of interest" description="Disordered" evidence="6">
    <location>
        <begin position="140"/>
        <end position="309"/>
    </location>
</feature>
<evidence type="ECO:0000256" key="4">
    <source>
        <dbReference type="ARBA" id="ARBA00022833"/>
    </source>
</evidence>
<evidence type="ECO:0000256" key="1">
    <source>
        <dbReference type="ARBA" id="ARBA00022468"/>
    </source>
</evidence>
<keyword evidence="9" id="KW-1185">Reference proteome</keyword>
<dbReference type="InterPro" id="IPR001164">
    <property type="entry name" value="ArfGAP_dom"/>
</dbReference>
<dbReference type="Pfam" id="PF01412">
    <property type="entry name" value="ArfGap"/>
    <property type="match status" value="1"/>
</dbReference>
<dbReference type="Gene3D" id="1.10.220.150">
    <property type="entry name" value="Arf GTPase activating protein"/>
    <property type="match status" value="1"/>
</dbReference>
<evidence type="ECO:0000256" key="3">
    <source>
        <dbReference type="ARBA" id="ARBA00022771"/>
    </source>
</evidence>
<evidence type="ECO:0000313" key="8">
    <source>
        <dbReference type="EMBL" id="SAL98594.1"/>
    </source>
</evidence>
<feature type="region of interest" description="Disordered" evidence="6">
    <location>
        <begin position="406"/>
        <end position="429"/>
    </location>
</feature>
<dbReference type="AlphaFoldDB" id="A0A163JDH1"/>
<dbReference type="GO" id="GO:0000139">
    <property type="term" value="C:Golgi membrane"/>
    <property type="evidence" value="ECO:0007669"/>
    <property type="project" value="GOC"/>
</dbReference>
<evidence type="ECO:0000313" key="9">
    <source>
        <dbReference type="Proteomes" id="UP000078561"/>
    </source>
</evidence>
<dbReference type="OrthoDB" id="983479at2759"/>
<feature type="compositionally biased region" description="Polar residues" evidence="6">
    <location>
        <begin position="418"/>
        <end position="428"/>
    </location>
</feature>
<feature type="compositionally biased region" description="Polar residues" evidence="6">
    <location>
        <begin position="173"/>
        <end position="182"/>
    </location>
</feature>
<feature type="region of interest" description="Disordered" evidence="6">
    <location>
        <begin position="322"/>
        <end position="366"/>
    </location>
</feature>
<feature type="compositionally biased region" description="Polar residues" evidence="6">
    <location>
        <begin position="281"/>
        <end position="306"/>
    </location>
</feature>
<dbReference type="PROSITE" id="PS50115">
    <property type="entry name" value="ARFGAP"/>
    <property type="match status" value="1"/>
</dbReference>
<dbReference type="SUPFAM" id="SSF57863">
    <property type="entry name" value="ArfGap/RecO-like zinc finger"/>
    <property type="match status" value="1"/>
</dbReference>
<evidence type="ECO:0000259" key="7">
    <source>
        <dbReference type="PROSITE" id="PS50115"/>
    </source>
</evidence>
<evidence type="ECO:0000256" key="2">
    <source>
        <dbReference type="ARBA" id="ARBA00022723"/>
    </source>
</evidence>
<feature type="domain" description="Arf-GAP" evidence="7">
    <location>
        <begin position="10"/>
        <end position="93"/>
    </location>
</feature>
<feature type="compositionally biased region" description="Polar residues" evidence="6">
    <location>
        <begin position="143"/>
        <end position="160"/>
    </location>
</feature>
<dbReference type="PANTHER" id="PTHR45686:SF4">
    <property type="entry name" value="ADP-RIBOSYLATION FACTOR GTPASE ACTIVATING PROTEIN 3, ISOFORM H"/>
    <property type="match status" value="1"/>
</dbReference>
<dbReference type="GO" id="GO:0008270">
    <property type="term" value="F:zinc ion binding"/>
    <property type="evidence" value="ECO:0007669"/>
    <property type="project" value="UniProtKB-KW"/>
</dbReference>
<organism evidence="8">
    <name type="scientific">Absidia glauca</name>
    <name type="common">Pin mould</name>
    <dbReference type="NCBI Taxonomy" id="4829"/>
    <lineage>
        <taxon>Eukaryota</taxon>
        <taxon>Fungi</taxon>
        <taxon>Fungi incertae sedis</taxon>
        <taxon>Mucoromycota</taxon>
        <taxon>Mucoromycotina</taxon>
        <taxon>Mucoromycetes</taxon>
        <taxon>Mucorales</taxon>
        <taxon>Cunninghamellaceae</taxon>
        <taxon>Absidia</taxon>
    </lineage>
</organism>
<dbReference type="STRING" id="4829.A0A163JDH1"/>
<dbReference type="EMBL" id="LT552246">
    <property type="protein sequence ID" value="SAL98594.1"/>
    <property type="molecule type" value="Genomic_DNA"/>
</dbReference>
<accession>A0A163JDH1</accession>
<dbReference type="CDD" id="cd08831">
    <property type="entry name" value="ArfGap_ArfGap2_3_like"/>
    <property type="match status" value="1"/>
</dbReference>
<gene>
    <name evidence="8" type="primary">ABSGL_04145.1 scaffold 5122</name>
</gene>
<sequence>MSEPTKEQIDIIFKKLKQNRYNKACFDCMSKNPSWSSIPFGVYICTECSSAHRNLGVHISFVRSTVLDTWTWEQLRYMKVGGNQAAMEFFSKHTGLATSKDTRLKYGGRAGQLYKAQLDKKVAQDIIDFPNTVIIDTGGALEASSTSPDTNTEATALSNTDTEKSTAAEAVETQPTPLSPQKTPDIVTVSEVSSITHDSPPRTISNNQIGATATVRKPRSALTAKRNTKPNKFGVKKATNFNFEQAEATAKQETERQAKLGYSDDNSNDVEASGDTGGARTLSSRLMYQQQQQPSGNNTPSSADQGSRSEQDAIEKLGFGMSRLNTSSSPQTEGSRQKQQEQAYSSYSSRPMSENNDTSSVKEKFGNAKAISSDQYFGRNDYDPAVSAAESARLKQFSGASAISSSQYFGNNDDDRSSGAQQQHQRGTSGEWDILQDQARRFVGQAAADLDAVRDLAENASSKLQDMFQDLQVRTHTYKQMG</sequence>
<dbReference type="Proteomes" id="UP000078561">
    <property type="component" value="Unassembled WGS sequence"/>
</dbReference>
<feature type="compositionally biased region" description="Polar residues" evidence="6">
    <location>
        <begin position="190"/>
        <end position="211"/>
    </location>
</feature>
<dbReference type="OMA" id="PANQVCF"/>
<dbReference type="GO" id="GO:0005096">
    <property type="term" value="F:GTPase activator activity"/>
    <property type="evidence" value="ECO:0007669"/>
    <property type="project" value="UniProtKB-KW"/>
</dbReference>
<dbReference type="InterPro" id="IPR038508">
    <property type="entry name" value="ArfGAP_dom_sf"/>
</dbReference>
<dbReference type="PANTHER" id="PTHR45686">
    <property type="entry name" value="ADP-RIBOSYLATION FACTOR GTPASE ACTIVATING PROTEIN 3, ISOFORM H-RELATED"/>
    <property type="match status" value="1"/>
</dbReference>
<proteinExistence type="predicted"/>
<reference evidence="8" key="1">
    <citation type="submission" date="2016-04" db="EMBL/GenBank/DDBJ databases">
        <authorList>
            <person name="Evans L.H."/>
            <person name="Alamgir A."/>
            <person name="Owens N."/>
            <person name="Weber N.D."/>
            <person name="Virtaneva K."/>
            <person name="Barbian K."/>
            <person name="Babar A."/>
            <person name="Rosenke K."/>
        </authorList>
    </citation>
    <scope>NUCLEOTIDE SEQUENCE [LARGE SCALE GENOMIC DNA]</scope>
    <source>
        <strain evidence="8">CBS 101.48</strain>
    </source>
</reference>
<dbReference type="FunCoup" id="A0A163JDH1">
    <property type="interactions" value="481"/>
</dbReference>
<evidence type="ECO:0000256" key="5">
    <source>
        <dbReference type="PROSITE-ProRule" id="PRU00288"/>
    </source>
</evidence>
<dbReference type="InterPro" id="IPR037278">
    <property type="entry name" value="ARFGAP/RecO"/>
</dbReference>
<keyword evidence="2" id="KW-0479">Metal-binding</keyword>
<dbReference type="GO" id="GO:0048205">
    <property type="term" value="P:COPI coating of Golgi vesicle"/>
    <property type="evidence" value="ECO:0007669"/>
    <property type="project" value="TreeGrafter"/>
</dbReference>
<name>A0A163JDH1_ABSGL</name>
<feature type="compositionally biased region" description="Polar residues" evidence="6">
    <location>
        <begin position="340"/>
        <end position="359"/>
    </location>
</feature>
<keyword evidence="3 5" id="KW-0863">Zinc-finger</keyword>
<feature type="compositionally biased region" description="Polar residues" evidence="6">
    <location>
        <begin position="323"/>
        <end position="334"/>
    </location>
</feature>
<evidence type="ECO:0000256" key="6">
    <source>
        <dbReference type="SAM" id="MobiDB-lite"/>
    </source>
</evidence>
<protein>
    <recommendedName>
        <fullName evidence="7">Arf-GAP domain-containing protein</fullName>
    </recommendedName>
</protein>
<keyword evidence="4" id="KW-0862">Zinc</keyword>